<keyword evidence="3 7" id="KW-0472">Membrane</keyword>
<dbReference type="InterPro" id="IPR024478">
    <property type="entry name" value="HlyB_4HB_MCP"/>
</dbReference>
<dbReference type="EMBL" id="JACXZA010000004">
    <property type="protein sequence ID" value="MBD3920325.1"/>
    <property type="molecule type" value="Genomic_DNA"/>
</dbReference>
<dbReference type="SMART" id="SM00304">
    <property type="entry name" value="HAMP"/>
    <property type="match status" value="1"/>
</dbReference>
<organism evidence="10 11">
    <name type="scientific">Paenibacillus terricola</name>
    <dbReference type="NCBI Taxonomy" id="2763503"/>
    <lineage>
        <taxon>Bacteria</taxon>
        <taxon>Bacillati</taxon>
        <taxon>Bacillota</taxon>
        <taxon>Bacilli</taxon>
        <taxon>Bacillales</taxon>
        <taxon>Paenibacillaceae</taxon>
        <taxon>Paenibacillus</taxon>
    </lineage>
</organism>
<evidence type="ECO:0000259" key="9">
    <source>
        <dbReference type="PROSITE" id="PS50885"/>
    </source>
</evidence>
<evidence type="ECO:0000256" key="6">
    <source>
        <dbReference type="PROSITE-ProRule" id="PRU00284"/>
    </source>
</evidence>
<dbReference type="PROSITE" id="PS50885">
    <property type="entry name" value="HAMP"/>
    <property type="match status" value="1"/>
</dbReference>
<feature type="domain" description="Methyl-accepting transducer" evidence="8">
    <location>
        <begin position="276"/>
        <end position="519"/>
    </location>
</feature>
<gene>
    <name evidence="10" type="ORF">H8B09_16300</name>
</gene>
<keyword evidence="4 6" id="KW-0807">Transducer</keyword>
<dbReference type="Gene3D" id="1.10.287.950">
    <property type="entry name" value="Methyl-accepting chemotaxis protein"/>
    <property type="match status" value="1"/>
</dbReference>
<dbReference type="SUPFAM" id="SSF58104">
    <property type="entry name" value="Methyl-accepting chemotaxis protein (MCP) signaling domain"/>
    <property type="match status" value="1"/>
</dbReference>
<dbReference type="PANTHER" id="PTHR32089">
    <property type="entry name" value="METHYL-ACCEPTING CHEMOTAXIS PROTEIN MCPB"/>
    <property type="match status" value="1"/>
</dbReference>
<evidence type="ECO:0000259" key="8">
    <source>
        <dbReference type="PROSITE" id="PS50111"/>
    </source>
</evidence>
<keyword evidence="7" id="KW-0812">Transmembrane</keyword>
<evidence type="ECO:0000256" key="3">
    <source>
        <dbReference type="ARBA" id="ARBA00023136"/>
    </source>
</evidence>
<dbReference type="RefSeq" id="WP_191204633.1">
    <property type="nucleotide sequence ID" value="NZ_JACXZA010000004.1"/>
</dbReference>
<dbReference type="Pfam" id="PF00672">
    <property type="entry name" value="HAMP"/>
    <property type="match status" value="1"/>
</dbReference>
<dbReference type="CDD" id="cd06225">
    <property type="entry name" value="HAMP"/>
    <property type="match status" value="1"/>
</dbReference>
<dbReference type="InterPro" id="IPR004089">
    <property type="entry name" value="MCPsignal_dom"/>
</dbReference>
<dbReference type="InterPro" id="IPR003660">
    <property type="entry name" value="HAMP_dom"/>
</dbReference>
<keyword evidence="2" id="KW-1003">Cell membrane</keyword>
<accession>A0ABR8MZF4</accession>
<evidence type="ECO:0000313" key="11">
    <source>
        <dbReference type="Proteomes" id="UP000609346"/>
    </source>
</evidence>
<dbReference type="Proteomes" id="UP000609346">
    <property type="component" value="Unassembled WGS sequence"/>
</dbReference>
<dbReference type="Pfam" id="PF12729">
    <property type="entry name" value="4HB_MCP_1"/>
    <property type="match status" value="1"/>
</dbReference>
<dbReference type="SMART" id="SM00283">
    <property type="entry name" value="MA"/>
    <property type="match status" value="1"/>
</dbReference>
<dbReference type="PANTHER" id="PTHR32089:SF112">
    <property type="entry name" value="LYSOZYME-LIKE PROTEIN-RELATED"/>
    <property type="match status" value="1"/>
</dbReference>
<evidence type="ECO:0000256" key="5">
    <source>
        <dbReference type="ARBA" id="ARBA00029447"/>
    </source>
</evidence>
<protein>
    <submittedName>
        <fullName evidence="10">Methyl-accepting chemotaxis protein</fullName>
    </submittedName>
</protein>
<keyword evidence="7" id="KW-1133">Transmembrane helix</keyword>
<dbReference type="PROSITE" id="PS50111">
    <property type="entry name" value="CHEMOTAXIS_TRANSDUC_2"/>
    <property type="match status" value="1"/>
</dbReference>
<comment type="subcellular location">
    <subcellularLocation>
        <location evidence="1">Cell membrane</location>
    </subcellularLocation>
</comment>
<comment type="caution">
    <text evidence="10">The sequence shown here is derived from an EMBL/GenBank/DDBJ whole genome shotgun (WGS) entry which is preliminary data.</text>
</comment>
<sequence length="563" mass="61377">MKISYKLITAFAIVIALMITMAATSYLHTQRSERAYDEMLQDADYDTDLHLLQYRLAGMSNDERAYLLQGDKQYREEIAEKGQEVLTVLQRIDANPTLDADDHAKLKQIKSYFTIYTESSDKVFAHLDSGDHDGAYSLHFNEERTSRKKLDEVVVAAVNKLELEIAADKRNRTQAANQQTIITGALPLSAMIVVVLIMILLNVFITRPIRIINRQLAEIADGNGDLSQNLEVRSRDEIGELAGSFNRMTAKLRSILSQAMDTALHVASSSNQLSASAEQTTRATELIVASTQEIAASAETEQQQMTEATQAINEIADGISEVSGSSDRMRASAQSALEASTSGSAAVQDMVQAMAEMRANVQHTSSVVQSLGSRSQQINSITDIITDLATRTNLLALNASIEAARAGEQGRGFAVVAQEIRKLAEQSGQSANQIGELIHEVVNHTGNAVDSMLTVAEQTEQGLEKTEQMNKLFLAIEHNVADVDQQAQMAATITMELAAASRQLVQITEAVSNASHEVAAACQHNSASTEEQLATMEEISSSSEALARTADDLRETLSRFKLQ</sequence>
<evidence type="ECO:0000256" key="4">
    <source>
        <dbReference type="ARBA" id="ARBA00023224"/>
    </source>
</evidence>
<reference evidence="10 11" key="1">
    <citation type="submission" date="2020-09" db="EMBL/GenBank/DDBJ databases">
        <title>Paenibacillus sp. strain PR3 16S rRNA gene Genome sequencing and assembly.</title>
        <authorList>
            <person name="Kim J."/>
        </authorList>
    </citation>
    <scope>NUCLEOTIDE SEQUENCE [LARGE SCALE GENOMIC DNA]</scope>
    <source>
        <strain evidence="10 11">PR3</strain>
    </source>
</reference>
<keyword evidence="11" id="KW-1185">Reference proteome</keyword>
<feature type="domain" description="HAMP" evidence="9">
    <location>
        <begin position="203"/>
        <end position="257"/>
    </location>
</feature>
<dbReference type="Pfam" id="PF00015">
    <property type="entry name" value="MCPsignal"/>
    <property type="match status" value="1"/>
</dbReference>
<evidence type="ECO:0000256" key="7">
    <source>
        <dbReference type="SAM" id="Phobius"/>
    </source>
</evidence>
<evidence type="ECO:0000256" key="1">
    <source>
        <dbReference type="ARBA" id="ARBA00004236"/>
    </source>
</evidence>
<feature type="transmembrane region" description="Helical" evidence="7">
    <location>
        <begin position="181"/>
        <end position="205"/>
    </location>
</feature>
<dbReference type="InterPro" id="IPR004090">
    <property type="entry name" value="Chemotax_Me-accpt_rcpt"/>
</dbReference>
<dbReference type="PRINTS" id="PR00260">
    <property type="entry name" value="CHEMTRNSDUCR"/>
</dbReference>
<dbReference type="Gene3D" id="6.10.340.10">
    <property type="match status" value="1"/>
</dbReference>
<comment type="similarity">
    <text evidence="5">Belongs to the methyl-accepting chemotaxis (MCP) protein family.</text>
</comment>
<evidence type="ECO:0000256" key="2">
    <source>
        <dbReference type="ARBA" id="ARBA00022475"/>
    </source>
</evidence>
<name>A0ABR8MZF4_9BACL</name>
<proteinExistence type="inferred from homology"/>
<evidence type="ECO:0000313" key="10">
    <source>
        <dbReference type="EMBL" id="MBD3920325.1"/>
    </source>
</evidence>